<accession>A0ABQ9GPI2</accession>
<evidence type="ECO:0000313" key="3">
    <source>
        <dbReference type="Proteomes" id="UP001159363"/>
    </source>
</evidence>
<dbReference type="EMBL" id="JARBHB010000010">
    <property type="protein sequence ID" value="KAJ8873899.1"/>
    <property type="molecule type" value="Genomic_DNA"/>
</dbReference>
<sequence>MSRMYCTLVACRNRAARCLWSTGFLGNLPFSLPFHSGTSQYSLHFTLIGSQDLDTYTWTGVMSQAIDDAVSREVQKGGGGREVYEASVRPRVPRQAKKKLNCTRAKPGQIAKCQVNGDTTHIEQTSVSNSLLHTFRTPVPTPRFTREKTHRLPDASCSELYKHKHPGPNHRRISNSPSRRLTPRNSTHHDLAAPTFWLDHQLAAPVTCRRLRPWLAPWLPTHFSPHPTCSFAKCLPIGSRCAPRAEFPSSLLVYRRNFMSGVRDRSTCEGQSVKGGQGYKGLWARFHALAKLLTSNRGAARRPPFREDRRRLALRPLAAVSTTLHVHARLLRYSRFLLALPCSPVCPYEAPLTSSALRRAASSNATTDDGRQPVSRGELVLSAPLHLPAPLPAKPSP</sequence>
<reference evidence="2 3" key="1">
    <citation type="submission" date="2023-02" db="EMBL/GenBank/DDBJ databases">
        <title>LHISI_Scaffold_Assembly.</title>
        <authorList>
            <person name="Stuart O.P."/>
            <person name="Cleave R."/>
            <person name="Magrath M.J.L."/>
            <person name="Mikheyev A.S."/>
        </authorList>
    </citation>
    <scope>NUCLEOTIDE SEQUENCE [LARGE SCALE GENOMIC DNA]</scope>
    <source>
        <strain evidence="2">Daus_M_001</strain>
        <tissue evidence="2">Leg muscle</tissue>
    </source>
</reference>
<gene>
    <name evidence="2" type="ORF">PR048_024735</name>
</gene>
<keyword evidence="3" id="KW-1185">Reference proteome</keyword>
<organism evidence="2 3">
    <name type="scientific">Dryococelus australis</name>
    <dbReference type="NCBI Taxonomy" id="614101"/>
    <lineage>
        <taxon>Eukaryota</taxon>
        <taxon>Metazoa</taxon>
        <taxon>Ecdysozoa</taxon>
        <taxon>Arthropoda</taxon>
        <taxon>Hexapoda</taxon>
        <taxon>Insecta</taxon>
        <taxon>Pterygota</taxon>
        <taxon>Neoptera</taxon>
        <taxon>Polyneoptera</taxon>
        <taxon>Phasmatodea</taxon>
        <taxon>Verophasmatodea</taxon>
        <taxon>Anareolatae</taxon>
        <taxon>Phasmatidae</taxon>
        <taxon>Eurycanthinae</taxon>
        <taxon>Dryococelus</taxon>
    </lineage>
</organism>
<name>A0ABQ9GPI2_9NEOP</name>
<proteinExistence type="predicted"/>
<feature type="region of interest" description="Disordered" evidence="1">
    <location>
        <begin position="361"/>
        <end position="380"/>
    </location>
</feature>
<feature type="region of interest" description="Disordered" evidence="1">
    <location>
        <begin position="156"/>
        <end position="186"/>
    </location>
</feature>
<feature type="compositionally biased region" description="Basic residues" evidence="1">
    <location>
        <begin position="162"/>
        <end position="173"/>
    </location>
</feature>
<comment type="caution">
    <text evidence="2">The sequence shown here is derived from an EMBL/GenBank/DDBJ whole genome shotgun (WGS) entry which is preliminary data.</text>
</comment>
<evidence type="ECO:0000256" key="1">
    <source>
        <dbReference type="SAM" id="MobiDB-lite"/>
    </source>
</evidence>
<evidence type="ECO:0000313" key="2">
    <source>
        <dbReference type="EMBL" id="KAJ8873899.1"/>
    </source>
</evidence>
<protein>
    <submittedName>
        <fullName evidence="2">Uncharacterized protein</fullName>
    </submittedName>
</protein>
<dbReference type="Proteomes" id="UP001159363">
    <property type="component" value="Chromosome 9"/>
</dbReference>
<feature type="compositionally biased region" description="Polar residues" evidence="1">
    <location>
        <begin position="174"/>
        <end position="185"/>
    </location>
</feature>